<keyword evidence="3" id="KW-1185">Reference proteome</keyword>
<feature type="compositionally biased region" description="Polar residues" evidence="1">
    <location>
        <begin position="39"/>
        <end position="54"/>
    </location>
</feature>
<feature type="region of interest" description="Disordered" evidence="1">
    <location>
        <begin position="34"/>
        <end position="83"/>
    </location>
</feature>
<accession>A0A176WCL1</accession>
<proteinExistence type="predicted"/>
<evidence type="ECO:0000256" key="1">
    <source>
        <dbReference type="SAM" id="MobiDB-lite"/>
    </source>
</evidence>
<gene>
    <name evidence="2" type="ORF">AXG93_669s1350</name>
</gene>
<feature type="compositionally biased region" description="Basic and acidic residues" evidence="1">
    <location>
        <begin position="74"/>
        <end position="83"/>
    </location>
</feature>
<protein>
    <submittedName>
        <fullName evidence="2">Uncharacterized protein</fullName>
    </submittedName>
</protein>
<evidence type="ECO:0000313" key="2">
    <source>
        <dbReference type="EMBL" id="OAE29985.1"/>
    </source>
</evidence>
<feature type="compositionally biased region" description="Polar residues" evidence="1">
    <location>
        <begin position="64"/>
        <end position="73"/>
    </location>
</feature>
<organism evidence="2 3">
    <name type="scientific">Marchantia polymorpha subsp. ruderalis</name>
    <dbReference type="NCBI Taxonomy" id="1480154"/>
    <lineage>
        <taxon>Eukaryota</taxon>
        <taxon>Viridiplantae</taxon>
        <taxon>Streptophyta</taxon>
        <taxon>Embryophyta</taxon>
        <taxon>Marchantiophyta</taxon>
        <taxon>Marchantiopsida</taxon>
        <taxon>Marchantiidae</taxon>
        <taxon>Marchantiales</taxon>
        <taxon>Marchantiaceae</taxon>
        <taxon>Marchantia</taxon>
    </lineage>
</organism>
<dbReference type="EMBL" id="LVLJ01001379">
    <property type="protein sequence ID" value="OAE29985.1"/>
    <property type="molecule type" value="Genomic_DNA"/>
</dbReference>
<dbReference type="Proteomes" id="UP000077202">
    <property type="component" value="Unassembled WGS sequence"/>
</dbReference>
<reference evidence="2" key="1">
    <citation type="submission" date="2016-03" db="EMBL/GenBank/DDBJ databases">
        <title>Mechanisms controlling the formation of the plant cell surface in tip-growing cells are functionally conserved among land plants.</title>
        <authorList>
            <person name="Honkanen S."/>
            <person name="Jones V.A."/>
            <person name="Morieri G."/>
            <person name="Champion C."/>
            <person name="Hetherington A.J."/>
            <person name="Kelly S."/>
            <person name="Saint-Marcoux D."/>
            <person name="Proust H."/>
            <person name="Prescott H."/>
            <person name="Dolan L."/>
        </authorList>
    </citation>
    <scope>NUCLEOTIDE SEQUENCE [LARGE SCALE GENOMIC DNA]</scope>
    <source>
        <tissue evidence="2">Whole gametophyte</tissue>
    </source>
</reference>
<sequence>MIKVWYRPLFDQHPEGRSHARAHTQGTVNRFTGLGADGPQSSPLSASSEITPQCSHHGKPVWGSEQSIETSSESLRRSTDRIDHRIAVSRGSRSRASCVGLDSTKLRRQPKSHCEVHNSQGFMMDTGAEGCDFPSPLKQAAVSMTAPKALKELRF</sequence>
<dbReference type="AlphaFoldDB" id="A0A176WCL1"/>
<evidence type="ECO:0000313" key="3">
    <source>
        <dbReference type="Proteomes" id="UP000077202"/>
    </source>
</evidence>
<comment type="caution">
    <text evidence="2">The sequence shown here is derived from an EMBL/GenBank/DDBJ whole genome shotgun (WGS) entry which is preliminary data.</text>
</comment>
<name>A0A176WCL1_MARPO</name>